<dbReference type="RefSeq" id="WP_306065284.1">
    <property type="nucleotide sequence ID" value="NZ_JAROCA020000001.1"/>
</dbReference>
<name>A0ABU5CGB3_9BACI</name>
<comment type="caution">
    <text evidence="1">The sequence shown here is derived from an EMBL/GenBank/DDBJ whole genome shotgun (WGS) entry which is preliminary data.</text>
</comment>
<keyword evidence="2" id="KW-1185">Reference proteome</keyword>
<reference evidence="1 2" key="1">
    <citation type="submission" date="2023-10" db="EMBL/GenBank/DDBJ databases">
        <title>179-bfca-hs.</title>
        <authorList>
            <person name="Miliotis G."/>
            <person name="Sengupta P."/>
            <person name="Hameed A."/>
            <person name="Chuvochina M."/>
            <person name="Mcdonagh F."/>
            <person name="Simpson A.C."/>
            <person name="Singh N.K."/>
            <person name="Rekha P.D."/>
            <person name="Raman K."/>
            <person name="Hugenholtz P."/>
            <person name="Venkateswaran K."/>
        </authorList>
    </citation>
    <scope>NUCLEOTIDE SEQUENCE [LARGE SCALE GENOMIC DNA]</scope>
    <source>
        <strain evidence="1 2">179-BFC-A-HS</strain>
    </source>
</reference>
<proteinExistence type="predicted"/>
<accession>A0ABU5CGB3</accession>
<sequence length="128" mass="14867">MSFRQFIATYFNNHAESKDQHWNVKLQSRYYKTNKERAMTAIEHMLQKNGDFEINAISNEHGEISVNKTKGKKAFIVATVVMVRPFRTAVDFSVTSESIFPFDFGYSTKLIQTLYTHLDSELPVLDKH</sequence>
<dbReference type="Proteomes" id="UP001228376">
    <property type="component" value="Unassembled WGS sequence"/>
</dbReference>
<gene>
    <name evidence="1" type="ORF">P5G51_008095</name>
</gene>
<evidence type="ECO:0000313" key="2">
    <source>
        <dbReference type="Proteomes" id="UP001228376"/>
    </source>
</evidence>
<dbReference type="EMBL" id="JAROCA020000001">
    <property type="protein sequence ID" value="MDY0405362.1"/>
    <property type="molecule type" value="Genomic_DNA"/>
</dbReference>
<protein>
    <submittedName>
        <fullName evidence="1">Cytosolic protein</fullName>
    </submittedName>
</protein>
<evidence type="ECO:0000313" key="1">
    <source>
        <dbReference type="EMBL" id="MDY0405362.1"/>
    </source>
</evidence>
<organism evidence="1 2">
    <name type="scientific">Tigheibacillus jepli</name>
    <dbReference type="NCBI Taxonomy" id="3035914"/>
    <lineage>
        <taxon>Bacteria</taxon>
        <taxon>Bacillati</taxon>
        <taxon>Bacillota</taxon>
        <taxon>Bacilli</taxon>
        <taxon>Bacillales</taxon>
        <taxon>Bacillaceae</taxon>
        <taxon>Tigheibacillus</taxon>
    </lineage>
</organism>